<dbReference type="AlphaFoldDB" id="A0A1I6ZZ48"/>
<dbReference type="GO" id="GO:0009252">
    <property type="term" value="P:peptidoglycan biosynthetic process"/>
    <property type="evidence" value="ECO:0007669"/>
    <property type="project" value="UniProtKB-UniRule"/>
</dbReference>
<reference evidence="19 20" key="1">
    <citation type="submission" date="2016-10" db="EMBL/GenBank/DDBJ databases">
        <authorList>
            <person name="de Groot N.N."/>
        </authorList>
    </citation>
    <scope>NUCLEOTIDE SEQUENCE [LARGE SCALE GENOMIC DNA]</scope>
    <source>
        <strain evidence="19 20">CGMCC 1.7005</strain>
    </source>
</reference>
<evidence type="ECO:0000256" key="6">
    <source>
        <dbReference type="ARBA" id="ARBA00022618"/>
    </source>
</evidence>
<feature type="domain" description="Mur ligase central" evidence="18">
    <location>
        <begin position="116"/>
        <end position="289"/>
    </location>
</feature>
<dbReference type="InterPro" id="IPR013221">
    <property type="entry name" value="Mur_ligase_cen"/>
</dbReference>
<comment type="catalytic activity">
    <reaction evidence="13 14">
        <text>UDP-N-acetyl-alpha-D-muramate + L-alanine + ATP = UDP-N-acetyl-alpha-D-muramoyl-L-alanine + ADP + phosphate + H(+)</text>
        <dbReference type="Rhea" id="RHEA:23372"/>
        <dbReference type="ChEBI" id="CHEBI:15378"/>
        <dbReference type="ChEBI" id="CHEBI:30616"/>
        <dbReference type="ChEBI" id="CHEBI:43474"/>
        <dbReference type="ChEBI" id="CHEBI:57972"/>
        <dbReference type="ChEBI" id="CHEBI:70757"/>
        <dbReference type="ChEBI" id="CHEBI:83898"/>
        <dbReference type="ChEBI" id="CHEBI:456216"/>
        <dbReference type="EC" id="6.3.2.8"/>
    </reaction>
</comment>
<dbReference type="GO" id="GO:0008763">
    <property type="term" value="F:UDP-N-acetylmuramate-L-alanine ligase activity"/>
    <property type="evidence" value="ECO:0007669"/>
    <property type="project" value="UniProtKB-UniRule"/>
</dbReference>
<evidence type="ECO:0000256" key="9">
    <source>
        <dbReference type="ARBA" id="ARBA00022960"/>
    </source>
</evidence>
<comment type="subcellular location">
    <subcellularLocation>
        <location evidence="1 14">Cytoplasm</location>
    </subcellularLocation>
</comment>
<dbReference type="STRING" id="477690.SAMN05216474_1745"/>
<dbReference type="InterPro" id="IPR050061">
    <property type="entry name" value="MurCDEF_pg_biosynth"/>
</dbReference>
<keyword evidence="6 14" id="KW-0132">Cell division</keyword>
<evidence type="ECO:0000256" key="3">
    <source>
        <dbReference type="ARBA" id="ARBA00012211"/>
    </source>
</evidence>
<dbReference type="HAMAP" id="MF_00046">
    <property type="entry name" value="MurC"/>
    <property type="match status" value="1"/>
</dbReference>
<protein>
    <recommendedName>
        <fullName evidence="3 14">UDP-N-acetylmuramate--L-alanine ligase</fullName>
        <ecNumber evidence="3 14">6.3.2.8</ecNumber>
    </recommendedName>
    <alternativeName>
        <fullName evidence="14">UDP-N-acetylmuramoyl-L-alanine synthetase</fullName>
    </alternativeName>
</protein>
<dbReference type="Gene3D" id="3.90.190.20">
    <property type="entry name" value="Mur ligase, C-terminal domain"/>
    <property type="match status" value="1"/>
</dbReference>
<sequence>MRIEDFKHIYFLGIGGIGMSALARYFHVNKFVVSGYDKTESELTQTLSQEGIAIHYHDKGEALLEELNKAETLVIFTPAVNKHLGELIALEQAGFTIIKRSKALGLLTQSSKGLGVAGTHGKTTTSTLLAHVLQQSHLGCNAFLGGISSNYNSNLILHPTSEYTVVEADEFDRSFLQLKPFASIITSTDADHLDIYGDAETLKENFQAYCDLTSPAGLLIQQVDTEVSGPGKTLTYAVNQKAKVYSDKLRYVKGKFLFDYHFQNKTWENIELGIPGIHNAENATAIIALCQFLGLSETEIRNGLSSFKGVKRRFEYHIKTDNRIYIDDYAHHPTEVKALLKSIELLYPEKKIIGIFQPHLFSRTQDFMEEFAQELSRLDELILLPIYPAREEPIPGITSEVLLQKTTNTTKRLLAKEDLLDALAIEDNAVYLTIGAGDIDRLIQPLKAKLS</sequence>
<evidence type="ECO:0000256" key="10">
    <source>
        <dbReference type="ARBA" id="ARBA00022984"/>
    </source>
</evidence>
<accession>A0A1I6ZZ48</accession>
<dbReference type="NCBIfam" id="TIGR01082">
    <property type="entry name" value="murC"/>
    <property type="match status" value="1"/>
</dbReference>
<keyword evidence="5 14" id="KW-0436">Ligase</keyword>
<evidence type="ECO:0000256" key="4">
    <source>
        <dbReference type="ARBA" id="ARBA00022490"/>
    </source>
</evidence>
<dbReference type="Gene3D" id="3.40.50.720">
    <property type="entry name" value="NAD(P)-binding Rossmann-like Domain"/>
    <property type="match status" value="1"/>
</dbReference>
<keyword evidence="9 14" id="KW-0133">Cell shape</keyword>
<name>A0A1I6ZZ48_9FLAO</name>
<dbReference type="OrthoDB" id="9804126at2"/>
<dbReference type="SUPFAM" id="SSF51984">
    <property type="entry name" value="MurCD N-terminal domain"/>
    <property type="match status" value="1"/>
</dbReference>
<evidence type="ECO:0000256" key="12">
    <source>
        <dbReference type="ARBA" id="ARBA00023316"/>
    </source>
</evidence>
<proteinExistence type="inferred from homology"/>
<dbReference type="PANTHER" id="PTHR43445:SF3">
    <property type="entry name" value="UDP-N-ACETYLMURAMATE--L-ALANINE LIGASE"/>
    <property type="match status" value="1"/>
</dbReference>
<feature type="domain" description="Mur ligase C-terminal" evidence="17">
    <location>
        <begin position="312"/>
        <end position="437"/>
    </location>
</feature>
<evidence type="ECO:0000256" key="5">
    <source>
        <dbReference type="ARBA" id="ARBA00022598"/>
    </source>
</evidence>
<dbReference type="Pfam" id="PF01225">
    <property type="entry name" value="Mur_ligase"/>
    <property type="match status" value="1"/>
</dbReference>
<feature type="domain" description="Mur ligase N-terminal catalytic" evidence="16">
    <location>
        <begin position="8"/>
        <end position="109"/>
    </location>
</feature>
<dbReference type="EMBL" id="FPAS01000002">
    <property type="protein sequence ID" value="SFT67917.1"/>
    <property type="molecule type" value="Genomic_DNA"/>
</dbReference>
<comment type="function">
    <text evidence="14">Cell wall formation.</text>
</comment>
<dbReference type="UniPathway" id="UPA00219"/>
<keyword evidence="20" id="KW-1185">Reference proteome</keyword>
<evidence type="ECO:0000256" key="1">
    <source>
        <dbReference type="ARBA" id="ARBA00004496"/>
    </source>
</evidence>
<dbReference type="Proteomes" id="UP000236454">
    <property type="component" value="Unassembled WGS sequence"/>
</dbReference>
<evidence type="ECO:0000256" key="7">
    <source>
        <dbReference type="ARBA" id="ARBA00022741"/>
    </source>
</evidence>
<evidence type="ECO:0000256" key="13">
    <source>
        <dbReference type="ARBA" id="ARBA00047833"/>
    </source>
</evidence>
<evidence type="ECO:0000256" key="15">
    <source>
        <dbReference type="SAM" id="Phobius"/>
    </source>
</evidence>
<evidence type="ECO:0000313" key="20">
    <source>
        <dbReference type="Proteomes" id="UP000236454"/>
    </source>
</evidence>
<dbReference type="Pfam" id="PF08245">
    <property type="entry name" value="Mur_ligase_M"/>
    <property type="match status" value="1"/>
</dbReference>
<keyword evidence="12 14" id="KW-0961">Cell wall biogenesis/degradation</keyword>
<evidence type="ECO:0000256" key="2">
    <source>
        <dbReference type="ARBA" id="ARBA00004752"/>
    </source>
</evidence>
<dbReference type="Pfam" id="PF02875">
    <property type="entry name" value="Mur_ligase_C"/>
    <property type="match status" value="1"/>
</dbReference>
<keyword evidence="7 14" id="KW-0547">Nucleotide-binding</keyword>
<evidence type="ECO:0000256" key="11">
    <source>
        <dbReference type="ARBA" id="ARBA00023306"/>
    </source>
</evidence>
<dbReference type="EC" id="6.3.2.8" evidence="3 14"/>
<dbReference type="InterPro" id="IPR036565">
    <property type="entry name" value="Mur-like_cat_sf"/>
</dbReference>
<keyword evidence="11 14" id="KW-0131">Cell cycle</keyword>
<evidence type="ECO:0000259" key="16">
    <source>
        <dbReference type="Pfam" id="PF01225"/>
    </source>
</evidence>
<dbReference type="InterPro" id="IPR005758">
    <property type="entry name" value="UDP-N-AcMur_Ala_ligase_MurC"/>
</dbReference>
<dbReference type="GO" id="GO:0008360">
    <property type="term" value="P:regulation of cell shape"/>
    <property type="evidence" value="ECO:0007669"/>
    <property type="project" value="UniProtKB-KW"/>
</dbReference>
<gene>
    <name evidence="14" type="primary">murC</name>
    <name evidence="19" type="ORF">SAMN05216474_1745</name>
</gene>
<dbReference type="SUPFAM" id="SSF53244">
    <property type="entry name" value="MurD-like peptide ligases, peptide-binding domain"/>
    <property type="match status" value="1"/>
</dbReference>
<dbReference type="InterPro" id="IPR004101">
    <property type="entry name" value="Mur_ligase_C"/>
</dbReference>
<keyword evidence="15" id="KW-0472">Membrane</keyword>
<dbReference type="GO" id="GO:0051301">
    <property type="term" value="P:cell division"/>
    <property type="evidence" value="ECO:0007669"/>
    <property type="project" value="UniProtKB-KW"/>
</dbReference>
<organism evidence="19 20">
    <name type="scientific">Lishizhenia tianjinensis</name>
    <dbReference type="NCBI Taxonomy" id="477690"/>
    <lineage>
        <taxon>Bacteria</taxon>
        <taxon>Pseudomonadati</taxon>
        <taxon>Bacteroidota</taxon>
        <taxon>Flavobacteriia</taxon>
        <taxon>Flavobacteriales</taxon>
        <taxon>Crocinitomicaceae</taxon>
        <taxon>Lishizhenia</taxon>
    </lineage>
</organism>
<dbReference type="GO" id="GO:0005524">
    <property type="term" value="F:ATP binding"/>
    <property type="evidence" value="ECO:0007669"/>
    <property type="project" value="UniProtKB-UniRule"/>
</dbReference>
<keyword evidence="15" id="KW-0812">Transmembrane</keyword>
<dbReference type="PANTHER" id="PTHR43445">
    <property type="entry name" value="UDP-N-ACETYLMURAMATE--L-ALANINE LIGASE-RELATED"/>
    <property type="match status" value="1"/>
</dbReference>
<dbReference type="RefSeq" id="WP_090248383.1">
    <property type="nucleotide sequence ID" value="NZ_FPAS01000002.1"/>
</dbReference>
<comment type="similarity">
    <text evidence="14">Belongs to the MurCDEF family.</text>
</comment>
<dbReference type="SUPFAM" id="SSF53623">
    <property type="entry name" value="MurD-like peptide ligases, catalytic domain"/>
    <property type="match status" value="1"/>
</dbReference>
<evidence type="ECO:0000259" key="17">
    <source>
        <dbReference type="Pfam" id="PF02875"/>
    </source>
</evidence>
<comment type="pathway">
    <text evidence="2 14">Cell wall biogenesis; peptidoglycan biosynthesis.</text>
</comment>
<dbReference type="Gene3D" id="3.40.1190.10">
    <property type="entry name" value="Mur-like, catalytic domain"/>
    <property type="match status" value="1"/>
</dbReference>
<dbReference type="InterPro" id="IPR000713">
    <property type="entry name" value="Mur_ligase_N"/>
</dbReference>
<keyword evidence="4 14" id="KW-0963">Cytoplasm</keyword>
<dbReference type="GO" id="GO:0071555">
    <property type="term" value="P:cell wall organization"/>
    <property type="evidence" value="ECO:0007669"/>
    <property type="project" value="UniProtKB-KW"/>
</dbReference>
<feature type="transmembrane region" description="Helical" evidence="15">
    <location>
        <begin position="9"/>
        <end position="26"/>
    </location>
</feature>
<keyword evidence="8 14" id="KW-0067">ATP-binding</keyword>
<dbReference type="GO" id="GO:0005737">
    <property type="term" value="C:cytoplasm"/>
    <property type="evidence" value="ECO:0007669"/>
    <property type="project" value="UniProtKB-SubCell"/>
</dbReference>
<evidence type="ECO:0000256" key="14">
    <source>
        <dbReference type="HAMAP-Rule" id="MF_00046"/>
    </source>
</evidence>
<evidence type="ECO:0000256" key="8">
    <source>
        <dbReference type="ARBA" id="ARBA00022840"/>
    </source>
</evidence>
<evidence type="ECO:0000259" key="18">
    <source>
        <dbReference type="Pfam" id="PF08245"/>
    </source>
</evidence>
<keyword evidence="15" id="KW-1133">Transmembrane helix</keyword>
<feature type="binding site" evidence="14">
    <location>
        <begin position="118"/>
        <end position="124"/>
    </location>
    <ligand>
        <name>ATP</name>
        <dbReference type="ChEBI" id="CHEBI:30616"/>
    </ligand>
</feature>
<keyword evidence="10 14" id="KW-0573">Peptidoglycan synthesis</keyword>
<evidence type="ECO:0000313" key="19">
    <source>
        <dbReference type="EMBL" id="SFT67917.1"/>
    </source>
</evidence>
<dbReference type="InterPro" id="IPR036615">
    <property type="entry name" value="Mur_ligase_C_dom_sf"/>
</dbReference>